<accession>A0A6J3A3D3</accession>
<dbReference type="Proteomes" id="UP001652581">
    <property type="component" value="Chromosome 30"/>
</dbReference>
<evidence type="ECO:0000313" key="3">
    <source>
        <dbReference type="RefSeq" id="XP_031528208.1"/>
    </source>
</evidence>
<dbReference type="AlphaFoldDB" id="A0A6J3A3D3"/>
<keyword evidence="2" id="KW-1185">Reference proteome</keyword>
<feature type="region of interest" description="Disordered" evidence="1">
    <location>
        <begin position="182"/>
        <end position="207"/>
    </location>
</feature>
<evidence type="ECO:0000313" key="2">
    <source>
        <dbReference type="Proteomes" id="UP001652581"/>
    </source>
</evidence>
<protein>
    <submittedName>
        <fullName evidence="3">Uncharacterized protein</fullName>
    </submittedName>
</protein>
<sequence>MVGCGFRARQATLDKPLGAPDDQVAGQGQCSLQAGEDQIPGAAGRRQRDFKGNQSEQPRGRSCVRLSPALRHLQGPDKPAQGGLGVPGQAFAPCCPLRAPFQLLPPTGTRRSALCALGGPATRGRGGPIRERKEEALPPSPGADVPAVCPPPLLHLGTMLSQLASGASGAISFASWGSPPPSHRHVTVPGVSAPRQTETRLTSPGSESLVGWGRGGQFLKKPAAPQCGTWTRGRWAFSPFLGGLYTERDGQREGGKCWEARAQRVRLTSRVRCELLELRGRGGGWFLARGPSRRCSAVASPSVSGSSENLFQGPWSWDLRTSRF</sequence>
<dbReference type="RefSeq" id="XP_031528208.1">
    <property type="nucleotide sequence ID" value="XM_031672348.2"/>
</dbReference>
<reference evidence="3" key="1">
    <citation type="submission" date="2025-08" db="UniProtKB">
        <authorList>
            <consortium name="RefSeq"/>
        </authorList>
    </citation>
    <scope>IDENTIFICATION</scope>
</reference>
<gene>
    <name evidence="3" type="primary">LOC116277723</name>
</gene>
<proteinExistence type="predicted"/>
<organism evidence="2 3">
    <name type="scientific">Vicugna pacos</name>
    <name type="common">Alpaca</name>
    <name type="synonym">Lama pacos</name>
    <dbReference type="NCBI Taxonomy" id="30538"/>
    <lineage>
        <taxon>Eukaryota</taxon>
        <taxon>Metazoa</taxon>
        <taxon>Chordata</taxon>
        <taxon>Craniata</taxon>
        <taxon>Vertebrata</taxon>
        <taxon>Euteleostomi</taxon>
        <taxon>Mammalia</taxon>
        <taxon>Eutheria</taxon>
        <taxon>Laurasiatheria</taxon>
        <taxon>Artiodactyla</taxon>
        <taxon>Tylopoda</taxon>
        <taxon>Camelidae</taxon>
        <taxon>Vicugna</taxon>
    </lineage>
</organism>
<feature type="compositionally biased region" description="Polar residues" evidence="1">
    <location>
        <begin position="194"/>
        <end position="206"/>
    </location>
</feature>
<dbReference type="GeneID" id="116277723"/>
<evidence type="ECO:0000256" key="1">
    <source>
        <dbReference type="SAM" id="MobiDB-lite"/>
    </source>
</evidence>
<dbReference type="KEGG" id="vpc:116277723"/>
<feature type="region of interest" description="Disordered" evidence="1">
    <location>
        <begin position="115"/>
        <end position="144"/>
    </location>
</feature>
<feature type="region of interest" description="Disordered" evidence="1">
    <location>
        <begin position="33"/>
        <end position="62"/>
    </location>
</feature>
<name>A0A6J3A3D3_VICPA</name>